<organism evidence="2">
    <name type="scientific">Rhizophora mucronata</name>
    <name type="common">Asiatic mangrove</name>
    <dbReference type="NCBI Taxonomy" id="61149"/>
    <lineage>
        <taxon>Eukaryota</taxon>
        <taxon>Viridiplantae</taxon>
        <taxon>Streptophyta</taxon>
        <taxon>Embryophyta</taxon>
        <taxon>Tracheophyta</taxon>
        <taxon>Spermatophyta</taxon>
        <taxon>Magnoliopsida</taxon>
        <taxon>eudicotyledons</taxon>
        <taxon>Gunneridae</taxon>
        <taxon>Pentapetalae</taxon>
        <taxon>rosids</taxon>
        <taxon>fabids</taxon>
        <taxon>Malpighiales</taxon>
        <taxon>Rhizophoraceae</taxon>
        <taxon>Rhizophora</taxon>
    </lineage>
</organism>
<name>A0A2P2N7B9_RHIMU</name>
<dbReference type="EMBL" id="GGEC01057915">
    <property type="protein sequence ID" value="MBX38399.1"/>
    <property type="molecule type" value="Transcribed_RNA"/>
</dbReference>
<feature type="chain" id="PRO_5015199797" evidence="1">
    <location>
        <begin position="20"/>
        <end position="41"/>
    </location>
</feature>
<keyword evidence="1" id="KW-0732">Signal</keyword>
<evidence type="ECO:0000313" key="2">
    <source>
        <dbReference type="EMBL" id="MBX38399.1"/>
    </source>
</evidence>
<accession>A0A2P2N7B9</accession>
<sequence length="41" mass="4725">MKVMSCLIFFLLFLFLVFCGLIEDFQVEPLARSSSYNDDGD</sequence>
<protein>
    <submittedName>
        <fullName evidence="2">Uncharacterized protein</fullName>
    </submittedName>
</protein>
<evidence type="ECO:0000256" key="1">
    <source>
        <dbReference type="SAM" id="SignalP"/>
    </source>
</evidence>
<proteinExistence type="predicted"/>
<dbReference type="AlphaFoldDB" id="A0A2P2N7B9"/>
<feature type="signal peptide" evidence="1">
    <location>
        <begin position="1"/>
        <end position="19"/>
    </location>
</feature>
<reference evidence="2" key="1">
    <citation type="submission" date="2018-02" db="EMBL/GenBank/DDBJ databases">
        <title>Rhizophora mucronata_Transcriptome.</title>
        <authorList>
            <person name="Meera S.P."/>
            <person name="Sreeshan A."/>
            <person name="Augustine A."/>
        </authorList>
    </citation>
    <scope>NUCLEOTIDE SEQUENCE</scope>
    <source>
        <tissue evidence="2">Leaf</tissue>
    </source>
</reference>